<evidence type="ECO:0000313" key="2">
    <source>
        <dbReference type="EMBL" id="EFM25765.1"/>
    </source>
</evidence>
<evidence type="ECO:0000313" key="3">
    <source>
        <dbReference type="Proteomes" id="UP000003280"/>
    </source>
</evidence>
<dbReference type="OrthoDB" id="1701981at2"/>
<keyword evidence="1" id="KW-1133">Transmembrane helix</keyword>
<dbReference type="HOGENOM" id="CLU_157826_0_0_9"/>
<keyword evidence="3" id="KW-1185">Reference proteome</keyword>
<feature type="transmembrane region" description="Helical" evidence="1">
    <location>
        <begin position="7"/>
        <end position="23"/>
    </location>
</feature>
<evidence type="ECO:0008006" key="4">
    <source>
        <dbReference type="Google" id="ProtNLM"/>
    </source>
</evidence>
<feature type="transmembrane region" description="Helical" evidence="1">
    <location>
        <begin position="58"/>
        <end position="78"/>
    </location>
</feature>
<dbReference type="EMBL" id="AEEH01000025">
    <property type="protein sequence ID" value="EFM25765.1"/>
    <property type="molecule type" value="Genomic_DNA"/>
</dbReference>
<feature type="transmembrane region" description="Helical" evidence="1">
    <location>
        <begin position="29"/>
        <end position="46"/>
    </location>
</feature>
<dbReference type="STRING" id="862517.HMPREF9225_0647"/>
<reference evidence="2 3" key="1">
    <citation type="submission" date="2010-07" db="EMBL/GenBank/DDBJ databases">
        <authorList>
            <person name="Muzny D."/>
            <person name="Qin X."/>
            <person name="Deng J."/>
            <person name="Jiang H."/>
            <person name="Liu Y."/>
            <person name="Qu J."/>
            <person name="Song X.-Z."/>
            <person name="Zhang L."/>
            <person name="Thornton R."/>
            <person name="Coyle M."/>
            <person name="Francisco L."/>
            <person name="Jackson L."/>
            <person name="Javaid M."/>
            <person name="Korchina V."/>
            <person name="Kovar C."/>
            <person name="Mata R."/>
            <person name="Mathew T."/>
            <person name="Ngo R."/>
            <person name="Nguyen L."/>
            <person name="Nguyen N."/>
            <person name="Okwuonu G."/>
            <person name="Ongeri F."/>
            <person name="Pham C."/>
            <person name="Simmons D."/>
            <person name="Wilczek-Boney K."/>
            <person name="Hale W."/>
            <person name="Jakkamsetti A."/>
            <person name="Pham P."/>
            <person name="Ruth R."/>
            <person name="San Lucas F."/>
            <person name="Warren J."/>
            <person name="Zhang J."/>
            <person name="Zhao Z."/>
            <person name="Zhou C."/>
            <person name="Zhu D."/>
            <person name="Lee S."/>
            <person name="Bess C."/>
            <person name="Blankenburg K."/>
            <person name="Forbes L."/>
            <person name="Fu Q."/>
            <person name="Gubbala S."/>
            <person name="Hirani K."/>
            <person name="Jayaseelan J.C."/>
            <person name="Lara F."/>
            <person name="Munidasa M."/>
            <person name="Palculict T."/>
            <person name="Patil S."/>
            <person name="Pu L.-L."/>
            <person name="Saada N."/>
            <person name="Tang L."/>
            <person name="Weissenberger G."/>
            <person name="Zhu Y."/>
            <person name="Hemphill L."/>
            <person name="Shang Y."/>
            <person name="Youmans B."/>
            <person name="Ayvaz T."/>
            <person name="Ross M."/>
            <person name="Santibanez J."/>
            <person name="Aqrawi P."/>
            <person name="Gross S."/>
            <person name="Joshi V."/>
            <person name="Fowler G."/>
            <person name="Nazareth L."/>
            <person name="Reid J."/>
            <person name="Worley K."/>
            <person name="Petrosino J."/>
            <person name="Highlander S."/>
            <person name="Gibbs R."/>
        </authorList>
    </citation>
    <scope>NUCLEOTIDE SEQUENCE [LARGE SCALE GENOMIC DNA]</scope>
    <source>
        <strain evidence="2 3">ATCC BAA-1640</strain>
    </source>
</reference>
<comment type="caution">
    <text evidence="2">The sequence shown here is derived from an EMBL/GenBank/DDBJ whole genome shotgun (WGS) entry which is preliminary data.</text>
</comment>
<protein>
    <recommendedName>
        <fullName evidence="4">DUF3796 domain-containing protein</fullName>
    </recommendedName>
</protein>
<dbReference type="RefSeq" id="WP_008901462.1">
    <property type="nucleotide sequence ID" value="NZ_GL397071.1"/>
</dbReference>
<gene>
    <name evidence="2" type="ORF">HMPREF9225_0647</name>
</gene>
<keyword evidence="1" id="KW-0472">Membrane</keyword>
<organism evidence="2 3">
    <name type="scientific">Peptoniphilus duerdenii ATCC BAA-1640</name>
    <dbReference type="NCBI Taxonomy" id="862517"/>
    <lineage>
        <taxon>Bacteria</taxon>
        <taxon>Bacillati</taxon>
        <taxon>Bacillota</taxon>
        <taxon>Tissierellia</taxon>
        <taxon>Tissierellales</taxon>
        <taxon>Peptoniphilaceae</taxon>
        <taxon>Peptoniphilus</taxon>
    </lineage>
</organism>
<keyword evidence="1" id="KW-0812">Transmembrane</keyword>
<name>E0NKF8_9FIRM</name>
<accession>E0NKF8</accession>
<evidence type="ECO:0000256" key="1">
    <source>
        <dbReference type="SAM" id="Phobius"/>
    </source>
</evidence>
<dbReference type="eggNOG" id="ENOG50338PG">
    <property type="taxonomic scope" value="Bacteria"/>
</dbReference>
<dbReference type="AlphaFoldDB" id="E0NKF8"/>
<dbReference type="Proteomes" id="UP000003280">
    <property type="component" value="Unassembled WGS sequence"/>
</dbReference>
<sequence length="119" mass="13698">MKRKINFLGFLSLASMVALLGIVTEEKGWYGFLGFLYYLRYFWIIPDESFKEYVKNSASLAFFVQIFSMVLILTILGLMKNENYIQFAFGIAFSLGVFVFTISIVVAEWKETQGISNDK</sequence>
<proteinExistence type="predicted"/>
<feature type="transmembrane region" description="Helical" evidence="1">
    <location>
        <begin position="84"/>
        <end position="107"/>
    </location>
</feature>